<dbReference type="Pfam" id="PF18895">
    <property type="entry name" value="T4SS_pilin"/>
    <property type="match status" value="1"/>
</dbReference>
<evidence type="ECO:0000256" key="1">
    <source>
        <dbReference type="SAM" id="Phobius"/>
    </source>
</evidence>
<accession>A0A8A4TMF7</accession>
<reference evidence="2" key="1">
    <citation type="submission" date="2021-03" db="EMBL/GenBank/DDBJ databases">
        <title>Acanthopleuribacteraceae sp. M133.</title>
        <authorList>
            <person name="Wang G."/>
        </authorList>
    </citation>
    <scope>NUCLEOTIDE SEQUENCE</scope>
    <source>
        <strain evidence="2">M133</strain>
    </source>
</reference>
<gene>
    <name evidence="2" type="ORF">J3U87_34540</name>
</gene>
<dbReference type="EMBL" id="CP071793">
    <property type="protein sequence ID" value="QTD50733.1"/>
    <property type="molecule type" value="Genomic_DNA"/>
</dbReference>
<keyword evidence="1" id="KW-0812">Transmembrane</keyword>
<dbReference type="RefSeq" id="WP_237380674.1">
    <property type="nucleotide sequence ID" value="NZ_CP071793.1"/>
</dbReference>
<evidence type="ECO:0000313" key="3">
    <source>
        <dbReference type="Proteomes" id="UP000663929"/>
    </source>
</evidence>
<sequence>MKELLEGCRPEGSIGREIEDYSLTSVGETSLRARLTKVVNNLITLGAILSIGNIVFCGMIFVVYGGDEERTKQARRVILWSILGFIGMITAYPIVNAVINFVFSVGSGS</sequence>
<organism evidence="2 3">
    <name type="scientific">Sulfidibacter corallicola</name>
    <dbReference type="NCBI Taxonomy" id="2818388"/>
    <lineage>
        <taxon>Bacteria</taxon>
        <taxon>Pseudomonadati</taxon>
        <taxon>Acidobacteriota</taxon>
        <taxon>Holophagae</taxon>
        <taxon>Acanthopleuribacterales</taxon>
        <taxon>Acanthopleuribacteraceae</taxon>
        <taxon>Sulfidibacter</taxon>
    </lineage>
</organism>
<dbReference type="AlphaFoldDB" id="A0A8A4TMF7"/>
<feature type="transmembrane region" description="Helical" evidence="1">
    <location>
        <begin position="42"/>
        <end position="65"/>
    </location>
</feature>
<keyword evidence="3" id="KW-1185">Reference proteome</keyword>
<feature type="transmembrane region" description="Helical" evidence="1">
    <location>
        <begin position="77"/>
        <end position="103"/>
    </location>
</feature>
<name>A0A8A4TMF7_SULCO</name>
<dbReference type="Proteomes" id="UP000663929">
    <property type="component" value="Chromosome"/>
</dbReference>
<keyword evidence="1" id="KW-1133">Transmembrane helix</keyword>
<evidence type="ECO:0000313" key="2">
    <source>
        <dbReference type="EMBL" id="QTD50733.1"/>
    </source>
</evidence>
<proteinExistence type="predicted"/>
<dbReference type="InterPro" id="IPR043993">
    <property type="entry name" value="T4SS_pilin"/>
</dbReference>
<dbReference type="KEGG" id="scor:J3U87_34540"/>
<keyword evidence="1" id="KW-0472">Membrane</keyword>
<protein>
    <submittedName>
        <fullName evidence="2">Uncharacterized protein</fullName>
    </submittedName>
</protein>